<accession>A0A4S8LE05</accession>
<name>A0A4S8LE05_DENBC</name>
<gene>
    <name evidence="9" type="ORF">K435DRAFT_730920</name>
</gene>
<evidence type="ECO:0000256" key="4">
    <source>
        <dbReference type="ARBA" id="ARBA00022989"/>
    </source>
</evidence>
<evidence type="ECO:0000256" key="5">
    <source>
        <dbReference type="ARBA" id="ARBA00023136"/>
    </source>
</evidence>
<proteinExistence type="inferred from homology"/>
<dbReference type="EMBL" id="ML179461">
    <property type="protein sequence ID" value="THU87162.1"/>
    <property type="molecule type" value="Genomic_DNA"/>
</dbReference>
<evidence type="ECO:0000313" key="9">
    <source>
        <dbReference type="EMBL" id="THU87162.1"/>
    </source>
</evidence>
<dbReference type="GO" id="GO:0016020">
    <property type="term" value="C:membrane"/>
    <property type="evidence" value="ECO:0007669"/>
    <property type="project" value="UniProtKB-SubCell"/>
</dbReference>
<keyword evidence="10" id="KW-1185">Reference proteome</keyword>
<evidence type="ECO:0000256" key="2">
    <source>
        <dbReference type="ARBA" id="ARBA00007558"/>
    </source>
</evidence>
<feature type="domain" description="Protein root UVB sensitive/RUS" evidence="7">
    <location>
        <begin position="36"/>
        <end position="286"/>
    </location>
</feature>
<reference evidence="9 10" key="1">
    <citation type="journal article" date="2019" name="Nat. Ecol. Evol.">
        <title>Megaphylogeny resolves global patterns of mushroom evolution.</title>
        <authorList>
            <person name="Varga T."/>
            <person name="Krizsan K."/>
            <person name="Foldi C."/>
            <person name="Dima B."/>
            <person name="Sanchez-Garcia M."/>
            <person name="Sanchez-Ramirez S."/>
            <person name="Szollosi G.J."/>
            <person name="Szarkandi J.G."/>
            <person name="Papp V."/>
            <person name="Albert L."/>
            <person name="Andreopoulos W."/>
            <person name="Angelini C."/>
            <person name="Antonin V."/>
            <person name="Barry K.W."/>
            <person name="Bougher N.L."/>
            <person name="Buchanan P."/>
            <person name="Buyck B."/>
            <person name="Bense V."/>
            <person name="Catcheside P."/>
            <person name="Chovatia M."/>
            <person name="Cooper J."/>
            <person name="Damon W."/>
            <person name="Desjardin D."/>
            <person name="Finy P."/>
            <person name="Geml J."/>
            <person name="Haridas S."/>
            <person name="Hughes K."/>
            <person name="Justo A."/>
            <person name="Karasinski D."/>
            <person name="Kautmanova I."/>
            <person name="Kiss B."/>
            <person name="Kocsube S."/>
            <person name="Kotiranta H."/>
            <person name="LaButti K.M."/>
            <person name="Lechner B.E."/>
            <person name="Liimatainen K."/>
            <person name="Lipzen A."/>
            <person name="Lukacs Z."/>
            <person name="Mihaltcheva S."/>
            <person name="Morgado L.N."/>
            <person name="Niskanen T."/>
            <person name="Noordeloos M.E."/>
            <person name="Ohm R.A."/>
            <person name="Ortiz-Santana B."/>
            <person name="Ovrebo C."/>
            <person name="Racz N."/>
            <person name="Riley R."/>
            <person name="Savchenko A."/>
            <person name="Shiryaev A."/>
            <person name="Soop K."/>
            <person name="Spirin V."/>
            <person name="Szebenyi C."/>
            <person name="Tomsovsky M."/>
            <person name="Tulloss R.E."/>
            <person name="Uehling J."/>
            <person name="Grigoriev I.V."/>
            <person name="Vagvolgyi C."/>
            <person name="Papp T."/>
            <person name="Martin F.M."/>
            <person name="Miettinen O."/>
            <person name="Hibbett D.S."/>
            <person name="Nagy L.G."/>
        </authorList>
    </citation>
    <scope>NUCLEOTIDE SEQUENCE [LARGE SCALE GENOMIC DNA]</scope>
    <source>
        <strain evidence="9 10">CBS 962.96</strain>
    </source>
</reference>
<dbReference type="InterPro" id="IPR006968">
    <property type="entry name" value="RUS_fam"/>
</dbReference>
<organism evidence="9 10">
    <name type="scientific">Dendrothele bispora (strain CBS 962.96)</name>
    <dbReference type="NCBI Taxonomy" id="1314807"/>
    <lineage>
        <taxon>Eukaryota</taxon>
        <taxon>Fungi</taxon>
        <taxon>Dikarya</taxon>
        <taxon>Basidiomycota</taxon>
        <taxon>Agaricomycotina</taxon>
        <taxon>Agaricomycetes</taxon>
        <taxon>Agaricomycetidae</taxon>
        <taxon>Agaricales</taxon>
        <taxon>Agaricales incertae sedis</taxon>
        <taxon>Dendrothele</taxon>
    </lineage>
</organism>
<keyword evidence="5 6" id="KW-0472">Membrane</keyword>
<evidence type="ECO:0000256" key="6">
    <source>
        <dbReference type="SAM" id="Phobius"/>
    </source>
</evidence>
<evidence type="ECO:0000313" key="10">
    <source>
        <dbReference type="Proteomes" id="UP000297245"/>
    </source>
</evidence>
<dbReference type="InterPro" id="IPR054549">
    <property type="entry name" value="UVB_sens_RUS_dom"/>
</dbReference>
<keyword evidence="4 6" id="KW-1133">Transmembrane helix</keyword>
<dbReference type="InterPro" id="IPR055412">
    <property type="entry name" value="UVB_sens_C"/>
</dbReference>
<evidence type="ECO:0000256" key="1">
    <source>
        <dbReference type="ARBA" id="ARBA00004370"/>
    </source>
</evidence>
<dbReference type="Pfam" id="PF04884">
    <property type="entry name" value="UVB_sens_prot"/>
    <property type="match status" value="1"/>
</dbReference>
<dbReference type="Pfam" id="PF24160">
    <property type="entry name" value="UVB_sens_C"/>
    <property type="match status" value="1"/>
</dbReference>
<feature type="transmembrane region" description="Helical" evidence="6">
    <location>
        <begin position="225"/>
        <end position="242"/>
    </location>
</feature>
<comment type="similarity">
    <text evidence="2">Belongs to the RUS1 family.</text>
</comment>
<dbReference type="OrthoDB" id="364779at2759"/>
<feature type="domain" description="Root UVB sensitive protein C-terminal" evidence="8">
    <location>
        <begin position="395"/>
        <end position="477"/>
    </location>
</feature>
<evidence type="ECO:0000256" key="3">
    <source>
        <dbReference type="ARBA" id="ARBA00022692"/>
    </source>
</evidence>
<evidence type="ECO:0000259" key="7">
    <source>
        <dbReference type="Pfam" id="PF04884"/>
    </source>
</evidence>
<comment type="subcellular location">
    <subcellularLocation>
        <location evidence="1">Membrane</location>
    </subcellularLocation>
</comment>
<dbReference type="PANTHER" id="PTHR12770">
    <property type="entry name" value="RUS1 FAMILY PROTEIN C16ORF58"/>
    <property type="match status" value="1"/>
</dbReference>
<sequence length="525" mass="57973">MDIIERDESGRVNSTRIVNHQISRSSNNGSEKRARTRSSATEILSKVFLPVGYPRSVSPDYLRYQILNSLQAFCSSLAGLLSSRATLEGYGVGKASASATNALILSIMQDMFARLTTIISAYYLGSSLFPEAKTYRFLADILNDAAIILDTTSPMLATVFPFHLLATSRIPFQLYTLCISASLRSLCGIAAGGSKTAITMHFATPLEGSGDVGDLNAKDSSKETVLGLLGMLLGTITVPYLTTTWSTYTVLFLLVFLHLLINYYGVRGIVLRTLNRHRASLAWAAFRHDFGEKKKNEERSHESNPSRVLTPSSIASYERLFDRPDLLWDIHASRTIGRCTMGSSIGLVFDVAQADIFPATRLFDLFRNKSFVVWFDPKDLTSTASSSEPSLRDKHSPHVHVFLKENHTPSDQLKAWLISCEVALLLASQQLKTDENDEDASVSLDALVLISRAKDTVDRLFSTFTEQMLRAGWCADTNMQNKSPENDEGNDKGSQPCLAVALMTRPPQTVVVDVSSTEEEAKKDR</sequence>
<keyword evidence="3 6" id="KW-0812">Transmembrane</keyword>
<dbReference type="AlphaFoldDB" id="A0A4S8LE05"/>
<dbReference type="PANTHER" id="PTHR12770:SF31">
    <property type="entry name" value="RUS FAMILY MEMBER 1"/>
    <property type="match status" value="1"/>
</dbReference>
<evidence type="ECO:0000259" key="8">
    <source>
        <dbReference type="Pfam" id="PF24160"/>
    </source>
</evidence>
<feature type="transmembrane region" description="Helical" evidence="6">
    <location>
        <begin position="248"/>
        <end position="266"/>
    </location>
</feature>
<protein>
    <submittedName>
        <fullName evidence="9">DUF647-domain-containing protein</fullName>
    </submittedName>
</protein>
<dbReference type="Proteomes" id="UP000297245">
    <property type="component" value="Unassembled WGS sequence"/>
</dbReference>